<feature type="coiled-coil region" evidence="12">
    <location>
        <begin position="453"/>
        <end position="480"/>
    </location>
</feature>
<evidence type="ECO:0000313" key="17">
    <source>
        <dbReference type="Proteomes" id="UP000530660"/>
    </source>
</evidence>
<keyword evidence="4" id="KW-0158">Chromosome</keyword>
<keyword evidence="6" id="KW-0498">Mitosis</keyword>
<keyword evidence="8 12" id="KW-0175">Coiled coil</keyword>
<sequence>MAAPVSSHRTGGMRSIYATPRPTPTMGRGQVPLDSTGKRSRAVTPASGRSGRQYSFPLLPPTEIVACMQELRIPFSEQQLTQPTPEHVHLVLEQLVELLTATRREELANPPPQALEALGFPELHDESAPVVMFHRATQRLMKASGIHDFSLNDYLKPEYPRLRRILSGIINFAKFREERLIQFQKIVNRSEEALHRQHELQAKCSELEIQIRKWGERAATEQPKLTALESETGELAAEITTLNKQQLQLQAQIKELKANVNEYADQIANHKFELLQTKQEIAKLQAMLVSSPERVQQQLVDMESSLEHEKRLVERVEHEHHLAQVETEALRDVLQQLEELVKALEHAEAQVSRCKQSRDLVQKHRSELQEKEEALRSLLQEESQLERQIAAAEERIARVRTQLEDRIADAQKEFAALEAEREIVTRERHEADQVAHRNHLLVQQIQDRMHSLRREHHEQMTRLRNQYNELEQEVIAYHRRLFSALQKWRQSSENDTTDSGIVS</sequence>
<keyword evidence="7" id="KW-0995">Kinetochore</keyword>
<evidence type="ECO:0000256" key="11">
    <source>
        <dbReference type="ARBA" id="ARBA00023328"/>
    </source>
</evidence>
<feature type="region of interest" description="Disordered" evidence="13">
    <location>
        <begin position="1"/>
        <end position="55"/>
    </location>
</feature>
<dbReference type="Gene3D" id="1.10.418.60">
    <property type="entry name" value="Ncd80 complex, Nuf2 subunit"/>
    <property type="match status" value="1"/>
</dbReference>
<keyword evidence="10" id="KW-0131">Cell cycle</keyword>
<dbReference type="GO" id="GO:0005634">
    <property type="term" value="C:nucleus"/>
    <property type="evidence" value="ECO:0007669"/>
    <property type="project" value="UniProtKB-SubCell"/>
</dbReference>
<evidence type="ECO:0000259" key="14">
    <source>
        <dbReference type="Pfam" id="PF03800"/>
    </source>
</evidence>
<organism evidence="16 17">
    <name type="scientific">Cyanidiococcus yangmingshanensis</name>
    <dbReference type="NCBI Taxonomy" id="2690220"/>
    <lineage>
        <taxon>Eukaryota</taxon>
        <taxon>Rhodophyta</taxon>
        <taxon>Bangiophyceae</taxon>
        <taxon>Cyanidiales</taxon>
        <taxon>Cyanidiaceae</taxon>
        <taxon>Cyanidiococcus</taxon>
    </lineage>
</organism>
<dbReference type="GO" id="GO:0031262">
    <property type="term" value="C:Ndc80 complex"/>
    <property type="evidence" value="ECO:0007669"/>
    <property type="project" value="InterPro"/>
</dbReference>
<comment type="caution">
    <text evidence="16">The sequence shown here is derived from an EMBL/GenBank/DDBJ whole genome shotgun (WGS) entry which is preliminary data.</text>
</comment>
<dbReference type="GO" id="GO:0051301">
    <property type="term" value="P:cell division"/>
    <property type="evidence" value="ECO:0007669"/>
    <property type="project" value="UniProtKB-KW"/>
</dbReference>
<dbReference type="GO" id="GO:0007052">
    <property type="term" value="P:mitotic spindle organization"/>
    <property type="evidence" value="ECO:0007669"/>
    <property type="project" value="TreeGrafter"/>
</dbReference>
<comment type="subcellular location">
    <subcellularLocation>
        <location evidence="2">Chromosome</location>
        <location evidence="2">Centromere</location>
        <location evidence="2">Kinetochore</location>
    </subcellularLocation>
    <subcellularLocation>
        <location evidence="1">Nucleus</location>
    </subcellularLocation>
</comment>
<dbReference type="InterPro" id="IPR005549">
    <property type="entry name" value="Kinetochore_Nuf2_N"/>
</dbReference>
<dbReference type="PANTHER" id="PTHR21650">
    <property type="entry name" value="MEMBRALIN/KINETOCHORE PROTEIN NUF2"/>
    <property type="match status" value="1"/>
</dbReference>
<evidence type="ECO:0000256" key="13">
    <source>
        <dbReference type="SAM" id="MobiDB-lite"/>
    </source>
</evidence>
<dbReference type="EMBL" id="VWRR01000019">
    <property type="protein sequence ID" value="KAF6000486.1"/>
    <property type="molecule type" value="Genomic_DNA"/>
</dbReference>
<keyword evidence="9" id="KW-0539">Nucleus</keyword>
<feature type="coiled-coil region" evidence="12">
    <location>
        <begin position="239"/>
        <end position="427"/>
    </location>
</feature>
<keyword evidence="17" id="KW-1185">Reference proteome</keyword>
<dbReference type="OrthoDB" id="8194677at2759"/>
<evidence type="ECO:0000256" key="5">
    <source>
        <dbReference type="ARBA" id="ARBA00022618"/>
    </source>
</evidence>
<dbReference type="AlphaFoldDB" id="A0A7J7IBM2"/>
<gene>
    <name evidence="16" type="primary">NUF2</name>
    <name evidence="16" type="ORF">F1559_000239</name>
</gene>
<dbReference type="GO" id="GO:0044877">
    <property type="term" value="F:protein-containing complex binding"/>
    <property type="evidence" value="ECO:0007669"/>
    <property type="project" value="TreeGrafter"/>
</dbReference>
<protein>
    <submittedName>
        <fullName evidence="16">Kinetochore-associated Ndc80 complex subunit nuf2</fullName>
    </submittedName>
</protein>
<keyword evidence="5" id="KW-0132">Cell division</keyword>
<dbReference type="InterPro" id="IPR038275">
    <property type="entry name" value="Nuf2_N_sf"/>
</dbReference>
<reference evidence="16 17" key="1">
    <citation type="journal article" date="2020" name="J. Phycol.">
        <title>Comparative genome analysis reveals Cyanidiococcus gen. nov., a new extremophilic red algal genus sister to Cyanidioschyzon (Cyanidioschyzonaceae, Rhodophyta).</title>
        <authorList>
            <person name="Liu S.-L."/>
            <person name="Chiang Y.-R."/>
            <person name="Yoon H.S."/>
            <person name="Fu H.-Y."/>
        </authorList>
    </citation>
    <scope>NUCLEOTIDE SEQUENCE [LARGE SCALE GENOMIC DNA]</scope>
    <source>
        <strain evidence="16 17">THAL066</strain>
    </source>
</reference>
<evidence type="ECO:0000256" key="2">
    <source>
        <dbReference type="ARBA" id="ARBA00004629"/>
    </source>
</evidence>
<dbReference type="Proteomes" id="UP000530660">
    <property type="component" value="Unassembled WGS sequence"/>
</dbReference>
<evidence type="ECO:0000259" key="15">
    <source>
        <dbReference type="Pfam" id="PF18595"/>
    </source>
</evidence>
<name>A0A7J7IBM2_9RHOD</name>
<evidence type="ECO:0000256" key="4">
    <source>
        <dbReference type="ARBA" id="ARBA00022454"/>
    </source>
</evidence>
<accession>A0A7J7IBM2</accession>
<evidence type="ECO:0000256" key="7">
    <source>
        <dbReference type="ARBA" id="ARBA00022838"/>
    </source>
</evidence>
<evidence type="ECO:0000256" key="1">
    <source>
        <dbReference type="ARBA" id="ARBA00004123"/>
    </source>
</evidence>
<dbReference type="Pfam" id="PF18595">
    <property type="entry name" value="Nuf2_DHR10-like"/>
    <property type="match status" value="1"/>
</dbReference>
<feature type="domain" description="Kinetochore protein Nuf2 N-terminal" evidence="14">
    <location>
        <begin position="53"/>
        <end position="191"/>
    </location>
</feature>
<dbReference type="GO" id="GO:0051315">
    <property type="term" value="P:attachment of mitotic spindle microtubules to kinetochore"/>
    <property type="evidence" value="ECO:0007669"/>
    <property type="project" value="TreeGrafter"/>
</dbReference>
<evidence type="ECO:0000256" key="8">
    <source>
        <dbReference type="ARBA" id="ARBA00023054"/>
    </source>
</evidence>
<comment type="similarity">
    <text evidence="3">Belongs to the NUF2 family.</text>
</comment>
<evidence type="ECO:0000256" key="9">
    <source>
        <dbReference type="ARBA" id="ARBA00023242"/>
    </source>
</evidence>
<dbReference type="GO" id="GO:0051383">
    <property type="term" value="P:kinetochore organization"/>
    <property type="evidence" value="ECO:0007669"/>
    <property type="project" value="TreeGrafter"/>
</dbReference>
<feature type="domain" description="Nuf2 DHR10-like" evidence="15">
    <location>
        <begin position="304"/>
        <end position="418"/>
    </location>
</feature>
<dbReference type="GO" id="GO:0045132">
    <property type="term" value="P:meiotic chromosome segregation"/>
    <property type="evidence" value="ECO:0007669"/>
    <property type="project" value="TreeGrafter"/>
</dbReference>
<keyword evidence="11" id="KW-0137">Centromere</keyword>
<evidence type="ECO:0000256" key="10">
    <source>
        <dbReference type="ARBA" id="ARBA00023306"/>
    </source>
</evidence>
<dbReference type="Pfam" id="PF03800">
    <property type="entry name" value="Nuf2"/>
    <property type="match status" value="1"/>
</dbReference>
<evidence type="ECO:0000313" key="16">
    <source>
        <dbReference type="EMBL" id="KAF6000486.1"/>
    </source>
</evidence>
<evidence type="ECO:0000256" key="3">
    <source>
        <dbReference type="ARBA" id="ARBA00005498"/>
    </source>
</evidence>
<dbReference type="InterPro" id="IPR041112">
    <property type="entry name" value="Nuf2_DHR10-like"/>
</dbReference>
<evidence type="ECO:0000256" key="6">
    <source>
        <dbReference type="ARBA" id="ARBA00022776"/>
    </source>
</evidence>
<dbReference type="PANTHER" id="PTHR21650:SF2">
    <property type="entry name" value="KINETOCHORE PROTEIN NUF2"/>
    <property type="match status" value="1"/>
</dbReference>
<proteinExistence type="inferred from homology"/>
<evidence type="ECO:0000256" key="12">
    <source>
        <dbReference type="SAM" id="Coils"/>
    </source>
</evidence>